<dbReference type="GO" id="GO:0016706">
    <property type="term" value="F:2-oxoglutarate-dependent dioxygenase activity"/>
    <property type="evidence" value="ECO:0007669"/>
    <property type="project" value="UniProtKB-UniRule"/>
</dbReference>
<feature type="domain" description="Fe2OG dioxygenase" evidence="8">
    <location>
        <begin position="78"/>
        <end position="178"/>
    </location>
</feature>
<evidence type="ECO:0000256" key="2">
    <source>
        <dbReference type="ARBA" id="ARBA00022723"/>
    </source>
</evidence>
<keyword evidence="3 7" id="KW-0847">Vitamin C</keyword>
<dbReference type="Proteomes" id="UP000464524">
    <property type="component" value="Chromosome"/>
</dbReference>
<feature type="binding site" evidence="7">
    <location>
        <position position="98"/>
    </location>
    <ligand>
        <name>Fe cation</name>
        <dbReference type="ChEBI" id="CHEBI:24875"/>
    </ligand>
</feature>
<comment type="cofactor">
    <cofactor evidence="1 7">
        <name>L-ascorbate</name>
        <dbReference type="ChEBI" id="CHEBI:38290"/>
    </cofactor>
</comment>
<accession>A0A857JGT5</accession>
<dbReference type="Pfam" id="PF13640">
    <property type="entry name" value="2OG-FeII_Oxy_3"/>
    <property type="match status" value="1"/>
</dbReference>
<dbReference type="KEGG" id="pmes:FX988_00686"/>
<evidence type="ECO:0000259" key="8">
    <source>
        <dbReference type="PROSITE" id="PS51471"/>
    </source>
</evidence>
<evidence type="ECO:0000313" key="10">
    <source>
        <dbReference type="Proteomes" id="UP000464524"/>
    </source>
</evidence>
<evidence type="ECO:0000256" key="4">
    <source>
        <dbReference type="ARBA" id="ARBA00022964"/>
    </source>
</evidence>
<dbReference type="AlphaFoldDB" id="A0A857JGT5"/>
<evidence type="ECO:0000256" key="7">
    <source>
        <dbReference type="HAMAP-Rule" id="MF_00657"/>
    </source>
</evidence>
<dbReference type="InterPro" id="IPR041097">
    <property type="entry name" value="PKHD_C"/>
</dbReference>
<feature type="binding site" evidence="7">
    <location>
        <position position="169"/>
    </location>
    <ligand>
        <name>2-oxoglutarate</name>
        <dbReference type="ChEBI" id="CHEBI:16810"/>
    </ligand>
</feature>
<dbReference type="PANTHER" id="PTHR41536">
    <property type="entry name" value="PKHD-TYPE HYDROXYLASE YBIX"/>
    <property type="match status" value="1"/>
</dbReference>
<keyword evidence="5 7" id="KW-0560">Oxidoreductase</keyword>
<reference evidence="9 10" key="1">
    <citation type="submission" date="2019-12" db="EMBL/GenBank/DDBJ databases">
        <title>Genome sequencing and assembly of endphytes of Porphyra tenera.</title>
        <authorList>
            <person name="Park J.M."/>
            <person name="Shin R."/>
            <person name="Jo S.H."/>
        </authorList>
    </citation>
    <scope>NUCLEOTIDE SEQUENCE [LARGE SCALE GENOMIC DNA]</scope>
    <source>
        <strain evidence="9 10">GPM4</strain>
    </source>
</reference>
<proteinExistence type="inferred from homology"/>
<keyword evidence="4 7" id="KW-0223">Dioxygenase</keyword>
<protein>
    <submittedName>
        <fullName evidence="9">PKHD-type hydroxylase</fullName>
        <ecNumber evidence="9">1.14.11.-</ecNumber>
    </submittedName>
</protein>
<dbReference type="PROSITE" id="PS51471">
    <property type="entry name" value="FE2OG_OXY"/>
    <property type="match status" value="1"/>
</dbReference>
<dbReference type="InterPro" id="IPR044862">
    <property type="entry name" value="Pro_4_hyd_alph_FE2OG_OXY"/>
</dbReference>
<feature type="binding site" evidence="7">
    <location>
        <position position="159"/>
    </location>
    <ligand>
        <name>Fe cation</name>
        <dbReference type="ChEBI" id="CHEBI:24875"/>
    </ligand>
</feature>
<dbReference type="GO" id="GO:0005506">
    <property type="term" value="F:iron ion binding"/>
    <property type="evidence" value="ECO:0007669"/>
    <property type="project" value="UniProtKB-UniRule"/>
</dbReference>
<name>A0A857JGT5_9ALTE</name>
<dbReference type="OrthoDB" id="9812472at2"/>
<dbReference type="NCBIfam" id="NF003974">
    <property type="entry name" value="PRK05467.1-3"/>
    <property type="match status" value="1"/>
</dbReference>
<evidence type="ECO:0000256" key="5">
    <source>
        <dbReference type="ARBA" id="ARBA00023002"/>
    </source>
</evidence>
<dbReference type="Gene3D" id="4.10.860.20">
    <property type="entry name" value="Rabenosyn, Rab binding domain"/>
    <property type="match status" value="1"/>
</dbReference>
<dbReference type="PANTHER" id="PTHR41536:SF1">
    <property type="entry name" value="PKHD-TYPE HYDROXYLASE YBIX"/>
    <property type="match status" value="1"/>
</dbReference>
<evidence type="ECO:0000313" key="9">
    <source>
        <dbReference type="EMBL" id="QHJ10472.1"/>
    </source>
</evidence>
<dbReference type="GO" id="GO:0006974">
    <property type="term" value="P:DNA damage response"/>
    <property type="evidence" value="ECO:0007669"/>
    <property type="project" value="TreeGrafter"/>
</dbReference>
<dbReference type="SUPFAM" id="SSF51197">
    <property type="entry name" value="Clavaminate synthase-like"/>
    <property type="match status" value="1"/>
</dbReference>
<evidence type="ECO:0000256" key="3">
    <source>
        <dbReference type="ARBA" id="ARBA00022896"/>
    </source>
</evidence>
<dbReference type="SMART" id="SM00702">
    <property type="entry name" value="P4Hc"/>
    <property type="match status" value="1"/>
</dbReference>
<gene>
    <name evidence="9" type="ORF">FX988_00686</name>
</gene>
<comment type="cofactor">
    <cofactor evidence="7">
        <name>Fe(2+)</name>
        <dbReference type="ChEBI" id="CHEBI:29033"/>
    </cofactor>
    <text evidence="7">Binds 1 Fe(2+) ion per subunit.</text>
</comment>
<organism evidence="9 10">
    <name type="scientific">Paraglaciecola mesophila</name>
    <dbReference type="NCBI Taxonomy" id="197222"/>
    <lineage>
        <taxon>Bacteria</taxon>
        <taxon>Pseudomonadati</taxon>
        <taxon>Pseudomonadota</taxon>
        <taxon>Gammaproteobacteria</taxon>
        <taxon>Alteromonadales</taxon>
        <taxon>Alteromonadaceae</taxon>
        <taxon>Paraglaciecola</taxon>
    </lineage>
</organism>
<keyword evidence="10" id="KW-1185">Reference proteome</keyword>
<dbReference type="InterPro" id="IPR023550">
    <property type="entry name" value="PKHD_hydroxylase"/>
</dbReference>
<keyword evidence="2 7" id="KW-0479">Metal-binding</keyword>
<dbReference type="GO" id="GO:0031418">
    <property type="term" value="F:L-ascorbic acid binding"/>
    <property type="evidence" value="ECO:0007669"/>
    <property type="project" value="UniProtKB-KW"/>
</dbReference>
<dbReference type="HAMAP" id="MF_00657">
    <property type="entry name" value="Hydroxyl_YbiX"/>
    <property type="match status" value="1"/>
</dbReference>
<dbReference type="InterPro" id="IPR005123">
    <property type="entry name" value="Oxoglu/Fe-dep_dioxygenase_dom"/>
</dbReference>
<keyword evidence="6 7" id="KW-0408">Iron</keyword>
<dbReference type="EMBL" id="CP047656">
    <property type="protein sequence ID" value="QHJ10472.1"/>
    <property type="molecule type" value="Genomic_DNA"/>
</dbReference>
<feature type="binding site" evidence="7">
    <location>
        <position position="96"/>
    </location>
    <ligand>
        <name>Fe cation</name>
        <dbReference type="ChEBI" id="CHEBI:24875"/>
    </ligand>
</feature>
<dbReference type="Gene3D" id="2.60.120.620">
    <property type="entry name" value="q2cbj1_9rhob like domain"/>
    <property type="match status" value="1"/>
</dbReference>
<dbReference type="GO" id="GO:0006879">
    <property type="term" value="P:intracellular iron ion homeostasis"/>
    <property type="evidence" value="ECO:0007669"/>
    <property type="project" value="TreeGrafter"/>
</dbReference>
<dbReference type="InterPro" id="IPR006620">
    <property type="entry name" value="Pro_4_hyd_alph"/>
</dbReference>
<dbReference type="RefSeq" id="WP_160178346.1">
    <property type="nucleotide sequence ID" value="NZ_CP047656.1"/>
</dbReference>
<evidence type="ECO:0000256" key="6">
    <source>
        <dbReference type="ARBA" id="ARBA00023004"/>
    </source>
</evidence>
<evidence type="ECO:0000256" key="1">
    <source>
        <dbReference type="ARBA" id="ARBA00001961"/>
    </source>
</evidence>
<sequence length="227" mass="25177">MLTVIEDLLSKQEVATFTQSLDKGQWIDGKHTAGSQASKVKYNQQLDDSSALATELRNAVIRKLSANALFMSSALPNKIYPPKFNRYQGGEHYGLHVDSSVMPIPNSHQMLRTDLSATLFLSEPSSYDGGELSIETQFGLQQIKLNAGSVILYPANSLHQVNPVTKGHRTASFFWVESLVRSNDQRSMLFDLDQSIQALTVELGGNDAEVKRLTGVYHNLMRSWASC</sequence>
<dbReference type="NCBIfam" id="NF003975">
    <property type="entry name" value="PRK05467.1-4"/>
    <property type="match status" value="1"/>
</dbReference>
<dbReference type="Pfam" id="PF18331">
    <property type="entry name" value="PKHD_C"/>
    <property type="match status" value="1"/>
</dbReference>
<dbReference type="EC" id="1.14.11.-" evidence="9"/>